<dbReference type="Proteomes" id="UP000000595">
    <property type="component" value="Chromosome"/>
</dbReference>
<dbReference type="EMBL" id="AE008384">
    <property type="protein sequence ID" value="AAM32033.1"/>
    <property type="molecule type" value="Genomic_DNA"/>
</dbReference>
<sequence>MKRKWLLMTEIPSGEETTTGEVLAEPQEKCTTQHVLTVVLRLRFLSNQIPTDRSTAGTAFLTTGSPERTAIKSELRFGILTFIECNPFCLFEKQTDRIFFYGYLFLWRFFLNFNPSDYL</sequence>
<dbReference type="eggNOG" id="arCOG03988">
    <property type="taxonomic scope" value="Archaea"/>
</dbReference>
<protein>
    <submittedName>
        <fullName evidence="1">Conserved protein</fullName>
    </submittedName>
</protein>
<organism evidence="1 2">
    <name type="scientific">Methanosarcina mazei (strain ATCC BAA-159 / DSM 3647 / Goe1 / Go1 / JCM 11833 / OCM 88)</name>
    <name type="common">Methanosarcina frisia</name>
    <dbReference type="NCBI Taxonomy" id="192952"/>
    <lineage>
        <taxon>Archaea</taxon>
        <taxon>Methanobacteriati</taxon>
        <taxon>Methanobacteriota</taxon>
        <taxon>Stenosarchaea group</taxon>
        <taxon>Methanomicrobia</taxon>
        <taxon>Methanosarcinales</taxon>
        <taxon>Methanosarcinaceae</taxon>
        <taxon>Methanosarcina</taxon>
    </lineage>
</organism>
<dbReference type="AlphaFoldDB" id="Q8PUJ7"/>
<proteinExistence type="predicted"/>
<evidence type="ECO:0000313" key="1">
    <source>
        <dbReference type="EMBL" id="AAM32033.1"/>
    </source>
</evidence>
<accession>Q8PUJ7</accession>
<gene>
    <name evidence="1" type="ordered locus">MM_2337</name>
</gene>
<name>Q8PUJ7_METMA</name>
<evidence type="ECO:0000313" key="2">
    <source>
        <dbReference type="Proteomes" id="UP000000595"/>
    </source>
</evidence>
<dbReference type="KEGG" id="mma:MM_2337"/>
<dbReference type="HOGENOM" id="CLU_166562_0_0_2"/>
<reference evidence="1 2" key="1">
    <citation type="journal article" date="2002" name="J. Mol. Microbiol. Biotechnol.">
        <title>The genome of Methanosarcina mazei: evidence for lateral gene transfer between Bacteria and Archaea.</title>
        <authorList>
            <person name="Deppenmeier U."/>
            <person name="Johann A."/>
            <person name="Hartsch T."/>
            <person name="Merkl R."/>
            <person name="Schmitz R.A."/>
            <person name="Martinez-Arias R."/>
            <person name="Henne A."/>
            <person name="Wiezer A."/>
            <person name="Baumer S."/>
            <person name="Jacobi C."/>
            <person name="Bruggemann H."/>
            <person name="Lienard T."/>
            <person name="Christmann A."/>
            <person name="Bomeke M."/>
            <person name="Steckel S."/>
            <person name="Bhattacharyya A."/>
            <person name="Lykidis A."/>
            <person name="Overbeek R."/>
            <person name="Klenk H.P."/>
            <person name="Gunsalus R.P."/>
            <person name="Fritz H.J."/>
            <person name="Gottschalk G."/>
        </authorList>
    </citation>
    <scope>NUCLEOTIDE SEQUENCE [LARGE SCALE GENOMIC DNA]</scope>
    <source>
        <strain evidence="2">ATCC BAA-159 / DSM 3647 / Goe1 / Go1 / JCM 11833 / OCM 88</strain>
    </source>
</reference>